<evidence type="ECO:0000256" key="1">
    <source>
        <dbReference type="SAM" id="MobiDB-lite"/>
    </source>
</evidence>
<proteinExistence type="predicted"/>
<dbReference type="AlphaFoldDB" id="A0AA39P2S9"/>
<dbReference type="EMBL" id="JAUEPU010000137">
    <property type="protein sequence ID" value="KAK0476240.1"/>
    <property type="molecule type" value="Genomic_DNA"/>
</dbReference>
<name>A0AA39P2S9_9AGAR</name>
<sequence>MDSAQTYSPFTFSTNSSRGNTTAATFSERKRDEKPHESNKPFVPPTNAEAVPLDNGELARLKQVEKDLATEYGLLSNPIDSVDVLQTAKDRAFDMKDKKSKSDLAELDTLFKLRLKLNTDDPPSSYCLYLLVWSFLYDLIARWSYRPLL</sequence>
<organism evidence="2 3">
    <name type="scientific">Armillaria luteobubalina</name>
    <dbReference type="NCBI Taxonomy" id="153913"/>
    <lineage>
        <taxon>Eukaryota</taxon>
        <taxon>Fungi</taxon>
        <taxon>Dikarya</taxon>
        <taxon>Basidiomycota</taxon>
        <taxon>Agaricomycotina</taxon>
        <taxon>Agaricomycetes</taxon>
        <taxon>Agaricomycetidae</taxon>
        <taxon>Agaricales</taxon>
        <taxon>Marasmiineae</taxon>
        <taxon>Physalacriaceae</taxon>
        <taxon>Armillaria</taxon>
    </lineage>
</organism>
<evidence type="ECO:0000313" key="2">
    <source>
        <dbReference type="EMBL" id="KAK0476240.1"/>
    </source>
</evidence>
<gene>
    <name evidence="2" type="ORF">EDD18DRAFT_1366647</name>
</gene>
<keyword evidence="3" id="KW-1185">Reference proteome</keyword>
<dbReference type="Proteomes" id="UP001175228">
    <property type="component" value="Unassembled WGS sequence"/>
</dbReference>
<protein>
    <submittedName>
        <fullName evidence="2">Uncharacterized protein</fullName>
    </submittedName>
</protein>
<evidence type="ECO:0000313" key="3">
    <source>
        <dbReference type="Proteomes" id="UP001175228"/>
    </source>
</evidence>
<reference evidence="2" key="1">
    <citation type="submission" date="2023-06" db="EMBL/GenBank/DDBJ databases">
        <authorList>
            <consortium name="Lawrence Berkeley National Laboratory"/>
            <person name="Ahrendt S."/>
            <person name="Sahu N."/>
            <person name="Indic B."/>
            <person name="Wong-Bajracharya J."/>
            <person name="Merenyi Z."/>
            <person name="Ke H.-M."/>
            <person name="Monk M."/>
            <person name="Kocsube S."/>
            <person name="Drula E."/>
            <person name="Lipzen A."/>
            <person name="Balint B."/>
            <person name="Henrissat B."/>
            <person name="Andreopoulos B."/>
            <person name="Martin F.M."/>
            <person name="Harder C.B."/>
            <person name="Rigling D."/>
            <person name="Ford K.L."/>
            <person name="Foster G.D."/>
            <person name="Pangilinan J."/>
            <person name="Papanicolaou A."/>
            <person name="Barry K."/>
            <person name="LaButti K."/>
            <person name="Viragh M."/>
            <person name="Koriabine M."/>
            <person name="Yan M."/>
            <person name="Riley R."/>
            <person name="Champramary S."/>
            <person name="Plett K.L."/>
            <person name="Tsai I.J."/>
            <person name="Slot J."/>
            <person name="Sipos G."/>
            <person name="Plett J."/>
            <person name="Nagy L.G."/>
            <person name="Grigoriev I.V."/>
        </authorList>
    </citation>
    <scope>NUCLEOTIDE SEQUENCE</scope>
    <source>
        <strain evidence="2">HWK02</strain>
    </source>
</reference>
<accession>A0AA39P2S9</accession>
<feature type="compositionally biased region" description="Polar residues" evidence="1">
    <location>
        <begin position="1"/>
        <end position="25"/>
    </location>
</feature>
<feature type="region of interest" description="Disordered" evidence="1">
    <location>
        <begin position="1"/>
        <end position="50"/>
    </location>
</feature>
<comment type="caution">
    <text evidence="2">The sequence shown here is derived from an EMBL/GenBank/DDBJ whole genome shotgun (WGS) entry which is preliminary data.</text>
</comment>
<feature type="compositionally biased region" description="Basic and acidic residues" evidence="1">
    <location>
        <begin position="27"/>
        <end position="39"/>
    </location>
</feature>